<feature type="compositionally biased region" description="Pro residues" evidence="7">
    <location>
        <begin position="155"/>
        <end position="164"/>
    </location>
</feature>
<evidence type="ECO:0000313" key="9">
    <source>
        <dbReference type="EMBL" id="KAJ1971950.1"/>
    </source>
</evidence>
<dbReference type="Pfam" id="PF00319">
    <property type="entry name" value="SRF-TF"/>
    <property type="match status" value="1"/>
</dbReference>
<dbReference type="PROSITE" id="PS00350">
    <property type="entry name" value="MADS_BOX_1"/>
    <property type="match status" value="1"/>
</dbReference>
<keyword evidence="3" id="KW-0238">DNA-binding</keyword>
<sequence>MGRKKIKIQPIADDRGRQVTFLKRKQGLMKKAYELSVLCDCQIALIIFTSNDKLVQFSSSPDIDPILLRYTQTEAPQESKTNLDFMNTDAVNAAGRADDDDDTPDLDLYNANGSSNAMYQAALSTPLDHSHPGSTGQVHHPPPSLQPTAGSPYPAYAPPPPQQHPQPVDMGSGLRTGYPAQFPPYSHHPSQLYPTQAAIPMHPYQAAFAMANPYVQGQQNPYSMASQPSHAAYATYPGAHSQPLSHSPMAAHLTAASVSGMAASAQPYPNVSDPNYPMVSTHAMTPTTSMSDPASPPLSASRRPSGLRLTIPDKAATASPAGSLAAPPIPGTQAEVHRSYSQDAARGEGKQLHMQSDGSGSSVPANTTQPTTSGLPPPPSNASLGRPGHPESEDPSASEASAAAGHPVAGTAAASTSNYYPDFMQGNELPSPLTFNATPTSAISGFNWPAASMARSVNSNSGPIQPSPLKRESTANHGPASHHLHPHHHPAVASRLRPAPSSEDGLPEQKKARLQA</sequence>
<dbReference type="PROSITE" id="PS50066">
    <property type="entry name" value="MADS_BOX_2"/>
    <property type="match status" value="1"/>
</dbReference>
<feature type="region of interest" description="Disordered" evidence="7">
    <location>
        <begin position="317"/>
        <end position="409"/>
    </location>
</feature>
<evidence type="ECO:0000313" key="10">
    <source>
        <dbReference type="Proteomes" id="UP001151582"/>
    </source>
</evidence>
<feature type="compositionally biased region" description="Low complexity" evidence="7">
    <location>
        <begin position="317"/>
        <end position="326"/>
    </location>
</feature>
<evidence type="ECO:0000256" key="4">
    <source>
        <dbReference type="ARBA" id="ARBA00023163"/>
    </source>
</evidence>
<dbReference type="AlphaFoldDB" id="A0A9W8AWR9"/>
<feature type="compositionally biased region" description="Polar residues" evidence="7">
    <location>
        <begin position="353"/>
        <end position="374"/>
    </location>
</feature>
<dbReference type="GO" id="GO:0005634">
    <property type="term" value="C:nucleus"/>
    <property type="evidence" value="ECO:0007669"/>
    <property type="project" value="UniProtKB-SubCell"/>
</dbReference>
<keyword evidence="5" id="KW-0539">Nucleus</keyword>
<dbReference type="PRINTS" id="PR00404">
    <property type="entry name" value="MADSDOMAIN"/>
</dbReference>
<feature type="compositionally biased region" description="Basic residues" evidence="7">
    <location>
        <begin position="480"/>
        <end position="490"/>
    </location>
</feature>
<keyword evidence="10" id="KW-1185">Reference proteome</keyword>
<protein>
    <recommendedName>
        <fullName evidence="8">MADS-box domain-containing protein</fullName>
    </recommendedName>
</protein>
<dbReference type="GO" id="GO:0045944">
    <property type="term" value="P:positive regulation of transcription by RNA polymerase II"/>
    <property type="evidence" value="ECO:0007669"/>
    <property type="project" value="InterPro"/>
</dbReference>
<dbReference type="InterPro" id="IPR002100">
    <property type="entry name" value="TF_MADSbox"/>
</dbReference>
<dbReference type="InterPro" id="IPR036879">
    <property type="entry name" value="TF_MADSbox_sf"/>
</dbReference>
<dbReference type="EMBL" id="JANBQB010001193">
    <property type="protein sequence ID" value="KAJ1971950.1"/>
    <property type="molecule type" value="Genomic_DNA"/>
</dbReference>
<gene>
    <name evidence="9" type="ORF">H4R34_005572</name>
</gene>
<dbReference type="GO" id="GO:0000981">
    <property type="term" value="F:DNA-binding transcription factor activity, RNA polymerase II-specific"/>
    <property type="evidence" value="ECO:0007669"/>
    <property type="project" value="TreeGrafter"/>
</dbReference>
<evidence type="ECO:0000256" key="1">
    <source>
        <dbReference type="ARBA" id="ARBA00004123"/>
    </source>
</evidence>
<dbReference type="PANTHER" id="PTHR11945:SF534">
    <property type="entry name" value="MYOCYTE-SPECIFIC ENHANCER FACTOR 2"/>
    <property type="match status" value="1"/>
</dbReference>
<feature type="compositionally biased region" description="Polar residues" evidence="7">
    <location>
        <begin position="282"/>
        <end position="292"/>
    </location>
</feature>
<dbReference type="OrthoDB" id="1898716at2759"/>
<keyword evidence="2" id="KW-0805">Transcription regulation</keyword>
<organism evidence="9 10">
    <name type="scientific">Dimargaris verticillata</name>
    <dbReference type="NCBI Taxonomy" id="2761393"/>
    <lineage>
        <taxon>Eukaryota</taxon>
        <taxon>Fungi</taxon>
        <taxon>Fungi incertae sedis</taxon>
        <taxon>Zoopagomycota</taxon>
        <taxon>Kickxellomycotina</taxon>
        <taxon>Dimargaritomycetes</taxon>
        <taxon>Dimargaritales</taxon>
        <taxon>Dimargaritaceae</taxon>
        <taxon>Dimargaris</taxon>
    </lineage>
</organism>
<accession>A0A9W8AWR9</accession>
<evidence type="ECO:0000256" key="2">
    <source>
        <dbReference type="ARBA" id="ARBA00023015"/>
    </source>
</evidence>
<evidence type="ECO:0000256" key="7">
    <source>
        <dbReference type="SAM" id="MobiDB-lite"/>
    </source>
</evidence>
<dbReference type="SUPFAM" id="SSF55455">
    <property type="entry name" value="SRF-like"/>
    <property type="match status" value="1"/>
</dbReference>
<feature type="domain" description="MADS-box" evidence="8">
    <location>
        <begin position="1"/>
        <end position="61"/>
    </location>
</feature>
<reference evidence="9" key="1">
    <citation type="submission" date="2022-07" db="EMBL/GenBank/DDBJ databases">
        <title>Phylogenomic reconstructions and comparative analyses of Kickxellomycotina fungi.</title>
        <authorList>
            <person name="Reynolds N.K."/>
            <person name="Stajich J.E."/>
            <person name="Barry K."/>
            <person name="Grigoriev I.V."/>
            <person name="Crous P."/>
            <person name="Smith M.E."/>
        </authorList>
    </citation>
    <scope>NUCLEOTIDE SEQUENCE</scope>
    <source>
        <strain evidence="9">RSA 567</strain>
    </source>
</reference>
<dbReference type="Gene3D" id="3.40.1810.10">
    <property type="entry name" value="Transcription factor, MADS-box"/>
    <property type="match status" value="1"/>
</dbReference>
<dbReference type="PANTHER" id="PTHR11945">
    <property type="entry name" value="MADS BOX PROTEIN"/>
    <property type="match status" value="1"/>
</dbReference>
<comment type="caution">
    <text evidence="9">The sequence shown here is derived from an EMBL/GenBank/DDBJ whole genome shotgun (WGS) entry which is preliminary data.</text>
</comment>
<evidence type="ECO:0000256" key="3">
    <source>
        <dbReference type="ARBA" id="ARBA00023125"/>
    </source>
</evidence>
<comment type="similarity">
    <text evidence="6">Belongs to the MEF2 family.</text>
</comment>
<comment type="subcellular location">
    <subcellularLocation>
        <location evidence="1">Nucleus</location>
    </subcellularLocation>
</comment>
<feature type="region of interest" description="Disordered" evidence="7">
    <location>
        <begin position="125"/>
        <end position="168"/>
    </location>
</feature>
<feature type="region of interest" description="Disordered" evidence="7">
    <location>
        <begin position="456"/>
        <end position="516"/>
    </location>
</feature>
<name>A0A9W8AWR9_9FUNG</name>
<dbReference type="InterPro" id="IPR033896">
    <property type="entry name" value="MEF2-like_N"/>
</dbReference>
<dbReference type="SMART" id="SM00432">
    <property type="entry name" value="MADS"/>
    <property type="match status" value="1"/>
</dbReference>
<evidence type="ECO:0000256" key="5">
    <source>
        <dbReference type="ARBA" id="ARBA00023242"/>
    </source>
</evidence>
<proteinExistence type="inferred from homology"/>
<feature type="region of interest" description="Disordered" evidence="7">
    <location>
        <begin position="273"/>
        <end position="305"/>
    </location>
</feature>
<dbReference type="Proteomes" id="UP001151582">
    <property type="component" value="Unassembled WGS sequence"/>
</dbReference>
<dbReference type="CDD" id="cd00265">
    <property type="entry name" value="MADS_MEF2_like"/>
    <property type="match status" value="1"/>
</dbReference>
<feature type="compositionally biased region" description="Basic and acidic residues" evidence="7">
    <location>
        <begin position="507"/>
        <end position="516"/>
    </location>
</feature>
<evidence type="ECO:0000256" key="6">
    <source>
        <dbReference type="ARBA" id="ARBA00025805"/>
    </source>
</evidence>
<feature type="compositionally biased region" description="Basic and acidic residues" evidence="7">
    <location>
        <begin position="335"/>
        <end position="351"/>
    </location>
</feature>
<dbReference type="GO" id="GO:0000978">
    <property type="term" value="F:RNA polymerase II cis-regulatory region sequence-specific DNA binding"/>
    <property type="evidence" value="ECO:0007669"/>
    <property type="project" value="TreeGrafter"/>
</dbReference>
<keyword evidence="4" id="KW-0804">Transcription</keyword>
<dbReference type="GO" id="GO:0046983">
    <property type="term" value="F:protein dimerization activity"/>
    <property type="evidence" value="ECO:0007669"/>
    <property type="project" value="InterPro"/>
</dbReference>
<feature type="compositionally biased region" description="Low complexity" evidence="7">
    <location>
        <begin position="395"/>
        <end position="409"/>
    </location>
</feature>
<evidence type="ECO:0000259" key="8">
    <source>
        <dbReference type="PROSITE" id="PS50066"/>
    </source>
</evidence>